<evidence type="ECO:0000313" key="1">
    <source>
        <dbReference type="EMBL" id="KAL0123360.1"/>
    </source>
</evidence>
<proteinExistence type="predicted"/>
<keyword evidence="2" id="KW-1185">Reference proteome</keyword>
<sequence length="152" mass="17232">MEAGSRECPSDTRRNSRRTLRARCARHNLAVPRHFFEERNGAQNDERENSGGQETIVPFHAACLALCRQFYIFFPPASRRAARATQYSRDVVSAKCIGPFGASKRDSPTLLTVRQKPSYVREAERTTVTVARVDQESRLNRLLSDVNDFSSI</sequence>
<dbReference type="Proteomes" id="UP001430953">
    <property type="component" value="Unassembled WGS sequence"/>
</dbReference>
<reference evidence="1 2" key="1">
    <citation type="submission" date="2023-03" db="EMBL/GenBank/DDBJ databases">
        <title>High recombination rates correlate with genetic variation in Cardiocondyla obscurior ants.</title>
        <authorList>
            <person name="Errbii M."/>
        </authorList>
    </citation>
    <scope>NUCLEOTIDE SEQUENCE [LARGE SCALE GENOMIC DNA]</scope>
    <source>
        <strain evidence="1">Alpha-2009</strain>
        <tissue evidence="1">Whole body</tissue>
    </source>
</reference>
<comment type="caution">
    <text evidence="1">The sequence shown here is derived from an EMBL/GenBank/DDBJ whole genome shotgun (WGS) entry which is preliminary data.</text>
</comment>
<evidence type="ECO:0000313" key="2">
    <source>
        <dbReference type="Proteomes" id="UP001430953"/>
    </source>
</evidence>
<dbReference type="AlphaFoldDB" id="A0AAW2GA27"/>
<name>A0AAW2GA27_9HYME</name>
<dbReference type="EMBL" id="JADYXP020000005">
    <property type="protein sequence ID" value="KAL0123360.1"/>
    <property type="molecule type" value="Genomic_DNA"/>
</dbReference>
<organism evidence="1 2">
    <name type="scientific">Cardiocondyla obscurior</name>
    <dbReference type="NCBI Taxonomy" id="286306"/>
    <lineage>
        <taxon>Eukaryota</taxon>
        <taxon>Metazoa</taxon>
        <taxon>Ecdysozoa</taxon>
        <taxon>Arthropoda</taxon>
        <taxon>Hexapoda</taxon>
        <taxon>Insecta</taxon>
        <taxon>Pterygota</taxon>
        <taxon>Neoptera</taxon>
        <taxon>Endopterygota</taxon>
        <taxon>Hymenoptera</taxon>
        <taxon>Apocrita</taxon>
        <taxon>Aculeata</taxon>
        <taxon>Formicoidea</taxon>
        <taxon>Formicidae</taxon>
        <taxon>Myrmicinae</taxon>
        <taxon>Cardiocondyla</taxon>
    </lineage>
</organism>
<protein>
    <submittedName>
        <fullName evidence="1">Uncharacterized protein</fullName>
    </submittedName>
</protein>
<accession>A0AAW2GA27</accession>
<gene>
    <name evidence="1" type="ORF">PUN28_005711</name>
</gene>